<comment type="catalytic activity">
    <reaction evidence="4">
        <text>ATP + H2O = ADP + phosphate + H(+)</text>
        <dbReference type="Rhea" id="RHEA:13065"/>
        <dbReference type="ChEBI" id="CHEBI:15377"/>
        <dbReference type="ChEBI" id="CHEBI:15378"/>
        <dbReference type="ChEBI" id="CHEBI:30616"/>
        <dbReference type="ChEBI" id="CHEBI:43474"/>
        <dbReference type="ChEBI" id="CHEBI:456216"/>
    </reaction>
</comment>
<dbReference type="CDD" id="cd03221">
    <property type="entry name" value="ABCF_EF-3"/>
    <property type="match status" value="2"/>
</dbReference>
<dbReference type="GO" id="GO:0016887">
    <property type="term" value="F:ATP hydrolysis activity"/>
    <property type="evidence" value="ECO:0007669"/>
    <property type="project" value="InterPro"/>
</dbReference>
<dbReference type="InterPro" id="IPR032524">
    <property type="entry name" value="ABC_tran_C"/>
</dbReference>
<comment type="similarity">
    <text evidence="5">Belongs to the ABC transporter superfamily. ABCF family. Uup subfamily.</text>
</comment>
<dbReference type="EMBL" id="CP002514">
    <property type="protein sequence ID" value="AEP12099.1"/>
    <property type="molecule type" value="Genomic_DNA"/>
</dbReference>
<evidence type="ECO:0000313" key="10">
    <source>
        <dbReference type="Proteomes" id="UP000006791"/>
    </source>
</evidence>
<dbReference type="InterPro" id="IPR003593">
    <property type="entry name" value="AAA+_ATPase"/>
</dbReference>
<dbReference type="GO" id="GO:0003677">
    <property type="term" value="F:DNA binding"/>
    <property type="evidence" value="ECO:0007669"/>
    <property type="project" value="InterPro"/>
</dbReference>
<evidence type="ECO:0000256" key="6">
    <source>
        <dbReference type="SAM" id="Coils"/>
    </source>
</evidence>
<name>G2LFY6_CHLTF</name>
<evidence type="ECO:0000313" key="9">
    <source>
        <dbReference type="EMBL" id="AEP12099.1"/>
    </source>
</evidence>
<keyword evidence="1" id="KW-0677">Repeat</keyword>
<dbReference type="SMART" id="SM00382">
    <property type="entry name" value="AAA"/>
    <property type="match status" value="2"/>
</dbReference>
<dbReference type="InterPro" id="IPR032781">
    <property type="entry name" value="ABC_tran_Xtn"/>
</dbReference>
<feature type="domain" description="ABC transporter" evidence="8">
    <location>
        <begin position="3"/>
        <end position="260"/>
    </location>
</feature>
<reference evidence="9 10" key="1">
    <citation type="journal article" date="2012" name="Environ. Microbiol.">
        <title>Complete genome of Candidatus Chloracidobacterium thermophilum, a chlorophyll-based photoheterotroph belonging to the phylum Acidobacteria.</title>
        <authorList>
            <person name="Garcia Costas A.M."/>
            <person name="Liu Z."/>
            <person name="Tomsho L.P."/>
            <person name="Schuster S.C."/>
            <person name="Ward D.M."/>
            <person name="Bryant D.A."/>
        </authorList>
    </citation>
    <scope>NUCLEOTIDE SEQUENCE [LARGE SCALE GENOMIC DNA]</scope>
    <source>
        <strain evidence="9 10">B</strain>
    </source>
</reference>
<dbReference type="PANTHER" id="PTHR42855">
    <property type="entry name" value="ABC TRANSPORTER ATP-BINDING SUBUNIT"/>
    <property type="match status" value="1"/>
</dbReference>
<dbReference type="InterPro" id="IPR051309">
    <property type="entry name" value="ABCF_ATPase"/>
</dbReference>
<evidence type="ECO:0000256" key="7">
    <source>
        <dbReference type="SAM" id="MobiDB-lite"/>
    </source>
</evidence>
<feature type="coiled-coil region" evidence="6">
    <location>
        <begin position="592"/>
        <end position="645"/>
    </location>
</feature>
<dbReference type="FunFam" id="3.40.50.300:FF:000309">
    <property type="entry name" value="ABC transporter ATP-binding protein"/>
    <property type="match status" value="1"/>
</dbReference>
<dbReference type="KEGG" id="ctm:Cabther_A1348"/>
<dbReference type="InterPro" id="IPR003439">
    <property type="entry name" value="ABC_transporter-like_ATP-bd"/>
</dbReference>
<proteinExistence type="inferred from homology"/>
<sequence>MLFRFEDVHKSYGGHDILCGVTCQVNPGEKIGLVGRNGAGKSTMLRLLCGLDQPDRGQIIRATNLSFGLLEQHPHFPPEVTVLEAALSVFSALQAMEREMRQLEHAMAEPGQGSDCLADLLERYSELQHRFEEQGGFTYPARTEEVLLGLGLTREDFSKPAVRLSGGQQGRLHLGMLLLRQPDLLLLDEPTNHLDLRAIEWLEEFLTNYAAAYLVISHDRFFLDRVTTRTIELDRGRTTSYTGGFTEYVAKRDALREIQQRHYEKQQEEIARQEEFIRRNIAGQKTKQAKSRRNLLARMERIEAATVDAPQGNFSMKHVPRSGEWVLTLEDLRVGYGGKAVAGPFNLVVRRGERLGIVGPNGAGKTTLLKTLLGILPPVTGTLRWGTGVKTAYYDQRLESLTLANSIFAELQSVNPSATEFELRSFLARFLFTGDDVFKPIRTLSGGERGRLALAKLIYSRSNVLILDEPTNHLDIPSCEALEMALVQYPGTCLIVSHDRYFLDNVATRLLWLEPGSSRDFDGSYSELWEIRQAEQREAARRAKAAETARPAAQPAETHAQAHTPSPAAPPAAPTGTSPGAKKKPRGKVRPVEAIESDIARAEADLATVSAAMATPEVATDPVRYSEFHQQYEKLTQRLEALYAEWELVAQASA</sequence>
<accession>G2LFY6</accession>
<gene>
    <name evidence="9" type="ordered locus">Cabther_A1348</name>
</gene>
<dbReference type="SUPFAM" id="SSF52540">
    <property type="entry name" value="P-loop containing nucleoside triphosphate hydrolases"/>
    <property type="match status" value="2"/>
</dbReference>
<dbReference type="AlphaFoldDB" id="G2LFY6"/>
<dbReference type="HOGENOM" id="CLU_000604_36_0_0"/>
<protein>
    <submittedName>
        <fullName evidence="9">ATPase componens of ABC transporters with duplicated ATPase domains</fullName>
    </submittedName>
</protein>
<evidence type="ECO:0000256" key="5">
    <source>
        <dbReference type="ARBA" id="ARBA00061478"/>
    </source>
</evidence>
<dbReference type="InterPro" id="IPR037118">
    <property type="entry name" value="Val-tRNA_synth_C_sf"/>
</dbReference>
<dbReference type="FunFam" id="3.40.50.300:FF:000011">
    <property type="entry name" value="Putative ABC transporter ATP-binding component"/>
    <property type="match status" value="1"/>
</dbReference>
<dbReference type="InterPro" id="IPR027417">
    <property type="entry name" value="P-loop_NTPase"/>
</dbReference>
<keyword evidence="2" id="KW-0547">Nucleotide-binding</keyword>
<dbReference type="RefSeq" id="WP_014099836.1">
    <property type="nucleotide sequence ID" value="NC_016024.1"/>
</dbReference>
<dbReference type="Pfam" id="PF16326">
    <property type="entry name" value="ABC_tran_CTD"/>
    <property type="match status" value="1"/>
</dbReference>
<evidence type="ECO:0000256" key="2">
    <source>
        <dbReference type="ARBA" id="ARBA00022741"/>
    </source>
</evidence>
<dbReference type="PROSITE" id="PS50893">
    <property type="entry name" value="ABC_TRANSPORTER_2"/>
    <property type="match status" value="2"/>
</dbReference>
<feature type="domain" description="ABC transporter" evidence="8">
    <location>
        <begin position="327"/>
        <end position="541"/>
    </location>
</feature>
<keyword evidence="6" id="KW-0175">Coiled coil</keyword>
<dbReference type="STRING" id="981222.Cabther_A1348"/>
<dbReference type="Pfam" id="PF00005">
    <property type="entry name" value="ABC_tran"/>
    <property type="match status" value="2"/>
</dbReference>
<dbReference type="Proteomes" id="UP000006791">
    <property type="component" value="Chromosome 1"/>
</dbReference>
<feature type="compositionally biased region" description="Low complexity" evidence="7">
    <location>
        <begin position="548"/>
        <end position="566"/>
    </location>
</feature>
<organism evidence="9 10">
    <name type="scientific">Chloracidobacterium thermophilum (strain B)</name>
    <dbReference type="NCBI Taxonomy" id="981222"/>
    <lineage>
        <taxon>Bacteria</taxon>
        <taxon>Pseudomonadati</taxon>
        <taxon>Acidobacteriota</taxon>
        <taxon>Terriglobia</taxon>
        <taxon>Terriglobales</taxon>
        <taxon>Acidobacteriaceae</taxon>
        <taxon>Chloracidobacterium</taxon>
    </lineage>
</organism>
<evidence type="ECO:0000256" key="3">
    <source>
        <dbReference type="ARBA" id="ARBA00022840"/>
    </source>
</evidence>
<dbReference type="Pfam" id="PF12848">
    <property type="entry name" value="ABC_tran_Xtn"/>
    <property type="match status" value="1"/>
</dbReference>
<evidence type="ECO:0000259" key="8">
    <source>
        <dbReference type="PROSITE" id="PS50893"/>
    </source>
</evidence>
<dbReference type="GO" id="GO:0005524">
    <property type="term" value="F:ATP binding"/>
    <property type="evidence" value="ECO:0007669"/>
    <property type="project" value="UniProtKB-KW"/>
</dbReference>
<keyword evidence="10" id="KW-1185">Reference proteome</keyword>
<dbReference type="PANTHER" id="PTHR42855:SF2">
    <property type="entry name" value="DRUG RESISTANCE ABC TRANSPORTER,ATP-BINDING PROTEIN"/>
    <property type="match status" value="1"/>
</dbReference>
<feature type="region of interest" description="Disordered" evidence="7">
    <location>
        <begin position="539"/>
        <end position="590"/>
    </location>
</feature>
<dbReference type="Gene3D" id="3.40.50.300">
    <property type="entry name" value="P-loop containing nucleotide triphosphate hydrolases"/>
    <property type="match status" value="2"/>
</dbReference>
<dbReference type="Gene3D" id="1.10.287.380">
    <property type="entry name" value="Valyl-tRNA synthetase, C-terminal domain"/>
    <property type="match status" value="1"/>
</dbReference>
<keyword evidence="3" id="KW-0067">ATP-binding</keyword>
<dbReference type="OrthoDB" id="9760950at2"/>
<evidence type="ECO:0000256" key="4">
    <source>
        <dbReference type="ARBA" id="ARBA00049360"/>
    </source>
</evidence>
<evidence type="ECO:0000256" key="1">
    <source>
        <dbReference type="ARBA" id="ARBA00022737"/>
    </source>
</evidence>